<accession>A0A1M4ZNU4</accession>
<dbReference type="Proteomes" id="UP000184476">
    <property type="component" value="Unassembled WGS sequence"/>
</dbReference>
<dbReference type="InterPro" id="IPR036388">
    <property type="entry name" value="WH-like_DNA-bd_sf"/>
</dbReference>
<dbReference type="PROSITE" id="PS50995">
    <property type="entry name" value="HTH_MARR_2"/>
    <property type="match status" value="1"/>
</dbReference>
<keyword evidence="2" id="KW-0238">DNA-binding</keyword>
<dbReference type="AlphaFoldDB" id="A0A1M4ZNU4"/>
<protein>
    <submittedName>
        <fullName evidence="5">MarR family transcriptional regulator, 2-MHQ and catechol-resistance regulon repressor</fullName>
    </submittedName>
</protein>
<keyword evidence="1" id="KW-0805">Transcription regulation</keyword>
<keyword evidence="3" id="KW-0804">Transcription</keyword>
<sequence>MNDDTTLKLFIVLSRAYKSVMEHSQLDAKRHGLSLSEFSVLELLYSKGAFSLQAIGKKILLANASITYVIDKLEKKGYITRKPDHKDRRMILANLTPAGLKLMKEILPQQFAALNEAMDGLNQQEKELAIQLLKKLGISAKKKLS</sequence>
<dbReference type="InterPro" id="IPR023187">
    <property type="entry name" value="Tscrpt_reg_MarR-type_CS"/>
</dbReference>
<reference evidence="5 6" key="1">
    <citation type="submission" date="2016-11" db="EMBL/GenBank/DDBJ databases">
        <authorList>
            <person name="Jaros S."/>
            <person name="Januszkiewicz K."/>
            <person name="Wedrychowicz H."/>
        </authorList>
    </citation>
    <scope>NUCLEOTIDE SEQUENCE [LARGE SCALE GENOMIC DNA]</scope>
    <source>
        <strain evidence="5 6">DSM 44666</strain>
    </source>
</reference>
<proteinExistence type="predicted"/>
<dbReference type="GO" id="GO:0003700">
    <property type="term" value="F:DNA-binding transcription factor activity"/>
    <property type="evidence" value="ECO:0007669"/>
    <property type="project" value="InterPro"/>
</dbReference>
<dbReference type="Pfam" id="PF01047">
    <property type="entry name" value="MarR"/>
    <property type="match status" value="1"/>
</dbReference>
<keyword evidence="6" id="KW-1185">Reference proteome</keyword>
<dbReference type="RefSeq" id="WP_245815644.1">
    <property type="nucleotide sequence ID" value="NZ_FQVL01000010.1"/>
</dbReference>
<evidence type="ECO:0000259" key="4">
    <source>
        <dbReference type="PROSITE" id="PS50995"/>
    </source>
</evidence>
<evidence type="ECO:0000256" key="1">
    <source>
        <dbReference type="ARBA" id="ARBA00023015"/>
    </source>
</evidence>
<dbReference type="Gene3D" id="1.10.10.10">
    <property type="entry name" value="Winged helix-like DNA-binding domain superfamily/Winged helix DNA-binding domain"/>
    <property type="match status" value="1"/>
</dbReference>
<evidence type="ECO:0000313" key="5">
    <source>
        <dbReference type="EMBL" id="SHF19780.1"/>
    </source>
</evidence>
<dbReference type="SUPFAM" id="SSF46785">
    <property type="entry name" value="Winged helix' DNA-binding domain"/>
    <property type="match status" value="1"/>
</dbReference>
<dbReference type="InterPro" id="IPR036390">
    <property type="entry name" value="WH_DNA-bd_sf"/>
</dbReference>
<dbReference type="PROSITE" id="PS01117">
    <property type="entry name" value="HTH_MARR_1"/>
    <property type="match status" value="1"/>
</dbReference>
<evidence type="ECO:0000313" key="6">
    <source>
        <dbReference type="Proteomes" id="UP000184476"/>
    </source>
</evidence>
<name>A0A1M4ZNU4_9BACL</name>
<gene>
    <name evidence="5" type="ORF">SAMN05444392_11033</name>
</gene>
<dbReference type="PRINTS" id="PR00598">
    <property type="entry name" value="HTHMARR"/>
</dbReference>
<dbReference type="InterPro" id="IPR039422">
    <property type="entry name" value="MarR/SlyA-like"/>
</dbReference>
<dbReference type="PANTHER" id="PTHR33164:SF56">
    <property type="entry name" value="HTH-TYPE TRANSCRIPTIONAL REGULATOR MHQR"/>
    <property type="match status" value="1"/>
</dbReference>
<dbReference type="InterPro" id="IPR000835">
    <property type="entry name" value="HTH_MarR-typ"/>
</dbReference>
<dbReference type="EMBL" id="FQVL01000010">
    <property type="protein sequence ID" value="SHF19780.1"/>
    <property type="molecule type" value="Genomic_DNA"/>
</dbReference>
<dbReference type="SMART" id="SM00347">
    <property type="entry name" value="HTH_MARR"/>
    <property type="match status" value="1"/>
</dbReference>
<dbReference type="GO" id="GO:0003677">
    <property type="term" value="F:DNA binding"/>
    <property type="evidence" value="ECO:0007669"/>
    <property type="project" value="UniProtKB-KW"/>
</dbReference>
<organism evidence="5 6">
    <name type="scientific">Seinonella peptonophila</name>
    <dbReference type="NCBI Taxonomy" id="112248"/>
    <lineage>
        <taxon>Bacteria</taxon>
        <taxon>Bacillati</taxon>
        <taxon>Bacillota</taxon>
        <taxon>Bacilli</taxon>
        <taxon>Bacillales</taxon>
        <taxon>Thermoactinomycetaceae</taxon>
        <taxon>Seinonella</taxon>
    </lineage>
</organism>
<feature type="domain" description="HTH marR-type" evidence="4">
    <location>
        <begin position="6"/>
        <end position="138"/>
    </location>
</feature>
<evidence type="ECO:0000256" key="2">
    <source>
        <dbReference type="ARBA" id="ARBA00023125"/>
    </source>
</evidence>
<evidence type="ECO:0000256" key="3">
    <source>
        <dbReference type="ARBA" id="ARBA00023163"/>
    </source>
</evidence>
<dbReference type="STRING" id="112248.SAMN05444392_11033"/>
<dbReference type="GO" id="GO:0006950">
    <property type="term" value="P:response to stress"/>
    <property type="evidence" value="ECO:0007669"/>
    <property type="project" value="TreeGrafter"/>
</dbReference>
<dbReference type="PANTHER" id="PTHR33164">
    <property type="entry name" value="TRANSCRIPTIONAL REGULATOR, MARR FAMILY"/>
    <property type="match status" value="1"/>
</dbReference>